<accession>A0A0P1BN70</accession>
<dbReference type="EMBL" id="CCYA01000265">
    <property type="protein sequence ID" value="CEH17561.1"/>
    <property type="molecule type" value="Genomic_DNA"/>
</dbReference>
<dbReference type="AlphaFoldDB" id="A0A0P1BN70"/>
<evidence type="ECO:0000313" key="2">
    <source>
        <dbReference type="Proteomes" id="UP000054845"/>
    </source>
</evidence>
<name>A0A0P1BN70_9BASI</name>
<keyword evidence="2" id="KW-1185">Reference proteome</keyword>
<dbReference type="Proteomes" id="UP000054845">
    <property type="component" value="Unassembled WGS sequence"/>
</dbReference>
<sequence length="122" mass="13529">MHDGSWPTVALHMIAPIIFASRNAIDAELSESQKRVDVEYYFQTRANFRLRSPLEAVRCASSISSCSLESAQQERDWVDGWADGPSTRALCPSEEASSAPARLLRGEDKVCFQQAASKHSEL</sequence>
<organism evidence="1 2">
    <name type="scientific">Ceraceosorus bombacis</name>
    <dbReference type="NCBI Taxonomy" id="401625"/>
    <lineage>
        <taxon>Eukaryota</taxon>
        <taxon>Fungi</taxon>
        <taxon>Dikarya</taxon>
        <taxon>Basidiomycota</taxon>
        <taxon>Ustilaginomycotina</taxon>
        <taxon>Exobasidiomycetes</taxon>
        <taxon>Ceraceosorales</taxon>
        <taxon>Ceraceosoraceae</taxon>
        <taxon>Ceraceosorus</taxon>
    </lineage>
</organism>
<protein>
    <submittedName>
        <fullName evidence="1">Uncharacterized protein</fullName>
    </submittedName>
</protein>
<evidence type="ECO:0000313" key="1">
    <source>
        <dbReference type="EMBL" id="CEH17561.1"/>
    </source>
</evidence>
<reference evidence="1 2" key="1">
    <citation type="submission" date="2014-09" db="EMBL/GenBank/DDBJ databases">
        <authorList>
            <person name="Magalhaes I.L.F."/>
            <person name="Oliveira U."/>
            <person name="Santos F.R."/>
            <person name="Vidigal T.H.D.A."/>
            <person name="Brescovit A.D."/>
            <person name="Santos A.J."/>
        </authorList>
    </citation>
    <scope>NUCLEOTIDE SEQUENCE [LARGE SCALE GENOMIC DNA]</scope>
</reference>
<proteinExistence type="predicted"/>